<dbReference type="InterPro" id="IPR025436">
    <property type="entry name" value="DUF4179"/>
</dbReference>
<feature type="transmembrane region" description="Helical" evidence="1">
    <location>
        <begin position="51"/>
        <end position="68"/>
    </location>
</feature>
<evidence type="ECO:0000256" key="1">
    <source>
        <dbReference type="SAM" id="Phobius"/>
    </source>
</evidence>
<sequence length="334" mass="37262">MSIYKELNDVKLDVSCYEQEPLTALEQKQWEQRVKSKLRSRRKRLPIKRKAAALTAAAMMILLAMSLPQVSLARIPVVGGLIENFNSNHNALQADYSSYKTAVGETAENEYGKLTLNEVLVDADRLLISSTLQPAQGMRFDYKTHLPVEVMIHGERRQLSAMSQSVQEDDGSYTVYGDVSFSELPLPENNLLELQIAYHTVNREARSTTLEQPWVFDVQLSAEAMSQDTKTVEIHKTLDLNGQGTVTVRKVVFTPVSTLLYFDASEETQSVSFKLTSTRDGSEIPLSTVTLTHEPGTASYARFWSADALQGPYQLTPVDGMDHELELGSGLILE</sequence>
<evidence type="ECO:0000259" key="2">
    <source>
        <dbReference type="Pfam" id="PF13786"/>
    </source>
</evidence>
<keyword evidence="4" id="KW-1185">Reference proteome</keyword>
<dbReference type="EMBL" id="CP040396">
    <property type="protein sequence ID" value="QCT01138.1"/>
    <property type="molecule type" value="Genomic_DNA"/>
</dbReference>
<dbReference type="Pfam" id="PF13786">
    <property type="entry name" value="DUF4179"/>
    <property type="match status" value="1"/>
</dbReference>
<evidence type="ECO:0000313" key="4">
    <source>
        <dbReference type="Proteomes" id="UP000300879"/>
    </source>
</evidence>
<name>A0A4P8XG18_9BACL</name>
<organism evidence="3 4">
    <name type="scientific">Paenibacillus algicola</name>
    <dbReference type="NCBI Taxonomy" id="2565926"/>
    <lineage>
        <taxon>Bacteria</taxon>
        <taxon>Bacillati</taxon>
        <taxon>Bacillota</taxon>
        <taxon>Bacilli</taxon>
        <taxon>Bacillales</taxon>
        <taxon>Paenibacillaceae</taxon>
        <taxon>Paenibacillus</taxon>
    </lineage>
</organism>
<evidence type="ECO:0000313" key="3">
    <source>
        <dbReference type="EMBL" id="QCT01138.1"/>
    </source>
</evidence>
<dbReference type="Proteomes" id="UP000300879">
    <property type="component" value="Chromosome"/>
</dbReference>
<proteinExistence type="predicted"/>
<keyword evidence="1" id="KW-0472">Membrane</keyword>
<keyword evidence="1" id="KW-0812">Transmembrane</keyword>
<protein>
    <recommendedName>
        <fullName evidence="2">DUF4179 domain-containing protein</fullName>
    </recommendedName>
</protein>
<dbReference type="OrthoDB" id="2729200at2"/>
<dbReference type="RefSeq" id="WP_138224251.1">
    <property type="nucleotide sequence ID" value="NZ_CP040396.1"/>
</dbReference>
<gene>
    <name evidence="3" type="ORF">E6C60_0415</name>
</gene>
<accession>A0A4P8XG18</accession>
<dbReference type="AlphaFoldDB" id="A0A4P8XG18"/>
<keyword evidence="1" id="KW-1133">Transmembrane helix</keyword>
<dbReference type="KEGG" id="palo:E6C60_0415"/>
<dbReference type="Gene3D" id="2.60.40.1630">
    <property type="entry name" value="bacillus anthracis domain"/>
    <property type="match status" value="1"/>
</dbReference>
<feature type="domain" description="DUF4179" evidence="2">
    <location>
        <begin position="49"/>
        <end position="132"/>
    </location>
</feature>
<reference evidence="3 4" key="1">
    <citation type="submission" date="2019-05" db="EMBL/GenBank/DDBJ databases">
        <authorList>
            <person name="Chen C."/>
        </authorList>
    </citation>
    <scope>NUCLEOTIDE SEQUENCE [LARGE SCALE GENOMIC DNA]</scope>
    <source>
        <strain evidence="3 4">HB172198</strain>
    </source>
</reference>